<reference evidence="3" key="2">
    <citation type="submission" date="2017-12" db="EMBL/GenBank/DDBJ databases">
        <title>Genome sequence of the Bar-tailed Godwit (Limosa lapponica baueri).</title>
        <authorList>
            <person name="Lima N.C.B."/>
            <person name="Parody-Merino A.M."/>
            <person name="Battley P.F."/>
            <person name="Fidler A.E."/>
            <person name="Prosdocimi F."/>
        </authorList>
    </citation>
    <scope>NUCLEOTIDE SEQUENCE [LARGE SCALE GENOMIC DNA]</scope>
</reference>
<dbReference type="PANTHER" id="PTHR12582">
    <property type="entry name" value="NETRIN RECEPTOR UNC5"/>
    <property type="match status" value="1"/>
</dbReference>
<feature type="domain" description="Death" evidence="1">
    <location>
        <begin position="22"/>
        <end position="113"/>
    </location>
</feature>
<evidence type="ECO:0000259" key="1">
    <source>
        <dbReference type="SMART" id="SM00005"/>
    </source>
</evidence>
<sequence>MGRASPSTSTSLSEVGAPALVGPSAFKIPFLIRQKIISSLDPPGTRGADWRTLAQKLNLDSHLSFFASKPSPTAMILNLWEARHFPNGNLSQLAAAVAEVGKQDGALFAVSEAEC</sequence>
<organism evidence="2 3">
    <name type="scientific">Limosa lapponica baueri</name>
    <dbReference type="NCBI Taxonomy" id="1758121"/>
    <lineage>
        <taxon>Eukaryota</taxon>
        <taxon>Metazoa</taxon>
        <taxon>Chordata</taxon>
        <taxon>Craniata</taxon>
        <taxon>Vertebrata</taxon>
        <taxon>Euteleostomi</taxon>
        <taxon>Archelosauria</taxon>
        <taxon>Archosauria</taxon>
        <taxon>Dinosauria</taxon>
        <taxon>Saurischia</taxon>
        <taxon>Theropoda</taxon>
        <taxon>Coelurosauria</taxon>
        <taxon>Aves</taxon>
        <taxon>Neognathae</taxon>
        <taxon>Neoaves</taxon>
        <taxon>Charadriiformes</taxon>
        <taxon>Scolopacidae</taxon>
        <taxon>Limosa</taxon>
    </lineage>
</organism>
<keyword evidence="3" id="KW-1185">Reference proteome</keyword>
<dbReference type="FunFam" id="1.10.533.10:FF:000001">
    <property type="entry name" value="Unc-5 netrin receptor B"/>
    <property type="match status" value="1"/>
</dbReference>
<dbReference type="GO" id="GO:0016020">
    <property type="term" value="C:membrane"/>
    <property type="evidence" value="ECO:0007669"/>
    <property type="project" value="InterPro"/>
</dbReference>
<proteinExistence type="predicted"/>
<dbReference type="InterPro" id="IPR037936">
    <property type="entry name" value="UNC5A-D"/>
</dbReference>
<dbReference type="InterPro" id="IPR000488">
    <property type="entry name" value="Death_dom"/>
</dbReference>
<dbReference type="Pfam" id="PF00531">
    <property type="entry name" value="Death"/>
    <property type="match status" value="1"/>
</dbReference>
<keyword evidence="2" id="KW-0675">Receptor</keyword>
<evidence type="ECO:0000313" key="2">
    <source>
        <dbReference type="EMBL" id="PKU35444.1"/>
    </source>
</evidence>
<dbReference type="SUPFAM" id="SSF47986">
    <property type="entry name" value="DEATH domain"/>
    <property type="match status" value="1"/>
</dbReference>
<accession>A0A2I0TNQ7</accession>
<protein>
    <submittedName>
        <fullName evidence="2">Netrin receptor unc5a</fullName>
    </submittedName>
</protein>
<name>A0A2I0TNQ7_LIMLA</name>
<dbReference type="AlphaFoldDB" id="A0A2I0TNQ7"/>
<reference evidence="3" key="1">
    <citation type="submission" date="2017-11" db="EMBL/GenBank/DDBJ databases">
        <authorList>
            <person name="Lima N.C."/>
            <person name="Parody-Merino A.M."/>
            <person name="Battley P.F."/>
            <person name="Fidler A.E."/>
            <person name="Prosdocimi F."/>
        </authorList>
    </citation>
    <scope>NUCLEOTIDE SEQUENCE [LARGE SCALE GENOMIC DNA]</scope>
</reference>
<dbReference type="SMART" id="SM00005">
    <property type="entry name" value="DEATH"/>
    <property type="match status" value="1"/>
</dbReference>
<dbReference type="GO" id="GO:0033564">
    <property type="term" value="P:anterior/posterior axon guidance"/>
    <property type="evidence" value="ECO:0007669"/>
    <property type="project" value="TreeGrafter"/>
</dbReference>
<dbReference type="Gene3D" id="1.10.533.10">
    <property type="entry name" value="Death Domain, Fas"/>
    <property type="match status" value="1"/>
</dbReference>
<dbReference type="InterPro" id="IPR011029">
    <property type="entry name" value="DEATH-like_dom_sf"/>
</dbReference>
<dbReference type="GO" id="GO:0005042">
    <property type="term" value="F:netrin receptor activity"/>
    <property type="evidence" value="ECO:0007669"/>
    <property type="project" value="InterPro"/>
</dbReference>
<dbReference type="EMBL" id="KZ508252">
    <property type="protein sequence ID" value="PKU35444.1"/>
    <property type="molecule type" value="Genomic_DNA"/>
</dbReference>
<dbReference type="OrthoDB" id="5973910at2759"/>
<dbReference type="Proteomes" id="UP000233556">
    <property type="component" value="Unassembled WGS sequence"/>
</dbReference>
<gene>
    <name evidence="2" type="ORF">llap_14251</name>
</gene>
<evidence type="ECO:0000313" key="3">
    <source>
        <dbReference type="Proteomes" id="UP000233556"/>
    </source>
</evidence>
<dbReference type="PANTHER" id="PTHR12582:SF4">
    <property type="entry name" value="NETRIN RECEPTOR UNC5A"/>
    <property type="match status" value="1"/>
</dbReference>